<protein>
    <submittedName>
        <fullName evidence="1">Uncharacterized protein</fullName>
    </submittedName>
</protein>
<accession>A0A0E9VXZ6</accession>
<dbReference type="AlphaFoldDB" id="A0A0E9VXZ6"/>
<proteinExistence type="predicted"/>
<name>A0A0E9VXZ6_ANGAN</name>
<dbReference type="EMBL" id="GBXM01025563">
    <property type="protein sequence ID" value="JAH83014.1"/>
    <property type="molecule type" value="Transcribed_RNA"/>
</dbReference>
<reference evidence="1" key="1">
    <citation type="submission" date="2014-11" db="EMBL/GenBank/DDBJ databases">
        <authorList>
            <person name="Amaro Gonzalez C."/>
        </authorList>
    </citation>
    <scope>NUCLEOTIDE SEQUENCE</scope>
</reference>
<organism evidence="1">
    <name type="scientific">Anguilla anguilla</name>
    <name type="common">European freshwater eel</name>
    <name type="synonym">Muraena anguilla</name>
    <dbReference type="NCBI Taxonomy" id="7936"/>
    <lineage>
        <taxon>Eukaryota</taxon>
        <taxon>Metazoa</taxon>
        <taxon>Chordata</taxon>
        <taxon>Craniata</taxon>
        <taxon>Vertebrata</taxon>
        <taxon>Euteleostomi</taxon>
        <taxon>Actinopterygii</taxon>
        <taxon>Neopterygii</taxon>
        <taxon>Teleostei</taxon>
        <taxon>Anguilliformes</taxon>
        <taxon>Anguillidae</taxon>
        <taxon>Anguilla</taxon>
    </lineage>
</organism>
<evidence type="ECO:0000313" key="1">
    <source>
        <dbReference type="EMBL" id="JAH83014.1"/>
    </source>
</evidence>
<reference evidence="1" key="2">
    <citation type="journal article" date="2015" name="Fish Shellfish Immunol.">
        <title>Early steps in the European eel (Anguilla anguilla)-Vibrio vulnificus interaction in the gills: Role of the RtxA13 toxin.</title>
        <authorList>
            <person name="Callol A."/>
            <person name="Pajuelo D."/>
            <person name="Ebbesson L."/>
            <person name="Teles M."/>
            <person name="MacKenzie S."/>
            <person name="Amaro C."/>
        </authorList>
    </citation>
    <scope>NUCLEOTIDE SEQUENCE</scope>
</reference>
<sequence>MTREEESFCSRETSGATVLSRVLL</sequence>